<dbReference type="RefSeq" id="XP_011773294.1">
    <property type="nucleotide sequence ID" value="XM_011774992.1"/>
</dbReference>
<name>C9ZNM9_TRYB9</name>
<keyword evidence="1" id="KW-1133">Transmembrane helix</keyword>
<reference evidence="3" key="1">
    <citation type="journal article" date="2010" name="PLoS Negl. Trop. Dis.">
        <title>The genome sequence of Trypanosoma brucei gambiense, causative agent of chronic human african trypanosomiasis.</title>
        <authorList>
            <person name="Jackson A.P."/>
            <person name="Sanders M."/>
            <person name="Berry A."/>
            <person name="McQuillan J."/>
            <person name="Aslett M.A."/>
            <person name="Quail M.A."/>
            <person name="Chukualim B."/>
            <person name="Capewell P."/>
            <person name="MacLeod A."/>
            <person name="Melville S.E."/>
            <person name="Gibson W."/>
            <person name="Barry J.D."/>
            <person name="Berriman M."/>
            <person name="Hertz-Fowler C."/>
        </authorList>
    </citation>
    <scope>NUCLEOTIDE SEQUENCE [LARGE SCALE GENOMIC DNA]</scope>
    <source>
        <strain evidence="3">MHOM/CI/86/DAL972</strain>
    </source>
</reference>
<keyword evidence="1" id="KW-0472">Membrane</keyword>
<dbReference type="KEGG" id="tbg:TbgDal_V1450"/>
<evidence type="ECO:0000313" key="2">
    <source>
        <dbReference type="EMBL" id="CBH11007.1"/>
    </source>
</evidence>
<evidence type="ECO:0000313" key="3">
    <source>
        <dbReference type="Proteomes" id="UP000002316"/>
    </source>
</evidence>
<dbReference type="AlphaFoldDB" id="C9ZNM9"/>
<dbReference type="EMBL" id="FN554968">
    <property type="protein sequence ID" value="CBH11007.1"/>
    <property type="molecule type" value="Genomic_DNA"/>
</dbReference>
<proteinExistence type="predicted"/>
<gene>
    <name evidence="2" type="ORF">TbgDal_V1450</name>
</gene>
<sequence length="99" mass="11465">MRVEMSFGFLQLSLYPHPFTHLCTLSCLVSSFSFIFLCCRFLLFGHPFLSHFDTTSTIPAKMGLFTVKISLCFPDSHPCYHCLFGHNRNNSKKYCWSLL</sequence>
<accession>C9ZNM9</accession>
<dbReference type="GeneID" id="23861121"/>
<organism evidence="2 3">
    <name type="scientific">Trypanosoma brucei gambiense (strain MHOM/CI/86/DAL972)</name>
    <dbReference type="NCBI Taxonomy" id="679716"/>
    <lineage>
        <taxon>Eukaryota</taxon>
        <taxon>Discoba</taxon>
        <taxon>Euglenozoa</taxon>
        <taxon>Kinetoplastea</taxon>
        <taxon>Metakinetoplastina</taxon>
        <taxon>Trypanosomatida</taxon>
        <taxon>Trypanosomatidae</taxon>
        <taxon>Trypanosoma</taxon>
    </lineage>
</organism>
<feature type="transmembrane region" description="Helical" evidence="1">
    <location>
        <begin position="19"/>
        <end position="43"/>
    </location>
</feature>
<dbReference type="Proteomes" id="UP000002316">
    <property type="component" value="Chromosome 5"/>
</dbReference>
<dbReference type="VEuPathDB" id="TriTrypDB:Tbg972.5.1450"/>
<evidence type="ECO:0000256" key="1">
    <source>
        <dbReference type="SAM" id="Phobius"/>
    </source>
</evidence>
<keyword evidence="1" id="KW-0812">Transmembrane</keyword>
<protein>
    <submittedName>
        <fullName evidence="2">T. brucei spp.-specific protein</fullName>
    </submittedName>
</protein>